<evidence type="ECO:0000313" key="14">
    <source>
        <dbReference type="Proteomes" id="UP000064967"/>
    </source>
</evidence>
<evidence type="ECO:0000256" key="1">
    <source>
        <dbReference type="ARBA" id="ARBA00004701"/>
    </source>
</evidence>
<dbReference type="EC" id="1.1.1.22" evidence="3 8"/>
<proteinExistence type="inferred from homology"/>
<evidence type="ECO:0000256" key="8">
    <source>
        <dbReference type="PIRNR" id="PIRNR000124"/>
    </source>
</evidence>
<dbReference type="InterPro" id="IPR017476">
    <property type="entry name" value="UDP-Glc/GDP-Man"/>
</dbReference>
<dbReference type="InterPro" id="IPR014027">
    <property type="entry name" value="UDP-Glc/GDP-Man_DH_C"/>
</dbReference>
<evidence type="ECO:0000256" key="5">
    <source>
        <dbReference type="ARBA" id="ARBA00023002"/>
    </source>
</evidence>
<dbReference type="OrthoDB" id="9803238at2"/>
<accession>A0A0K1QBF8</accession>
<dbReference type="AlphaFoldDB" id="A0A0K1QBF8"/>
<dbReference type="SUPFAM" id="SSF48179">
    <property type="entry name" value="6-phosphogluconate dehydrogenase C-terminal domain-like"/>
    <property type="match status" value="1"/>
</dbReference>
<comment type="catalytic activity">
    <reaction evidence="7 8">
        <text>UDP-alpha-D-glucose + 2 NAD(+) + H2O = UDP-alpha-D-glucuronate + 2 NADH + 3 H(+)</text>
        <dbReference type="Rhea" id="RHEA:23596"/>
        <dbReference type="ChEBI" id="CHEBI:15377"/>
        <dbReference type="ChEBI" id="CHEBI:15378"/>
        <dbReference type="ChEBI" id="CHEBI:57540"/>
        <dbReference type="ChEBI" id="CHEBI:57945"/>
        <dbReference type="ChEBI" id="CHEBI:58052"/>
        <dbReference type="ChEBI" id="CHEBI:58885"/>
        <dbReference type="EC" id="1.1.1.22"/>
    </reaction>
</comment>
<keyword evidence="6 8" id="KW-0520">NAD</keyword>
<dbReference type="PIRSF" id="PIRSF500134">
    <property type="entry name" value="UDPglc_DH_bac"/>
    <property type="match status" value="1"/>
</dbReference>
<evidence type="ECO:0000256" key="3">
    <source>
        <dbReference type="ARBA" id="ARBA00012954"/>
    </source>
</evidence>
<dbReference type="Gene3D" id="3.40.50.720">
    <property type="entry name" value="NAD(P)-binding Rossmann-like Domain"/>
    <property type="match status" value="2"/>
</dbReference>
<dbReference type="KEGG" id="llu:AKJ09_09398"/>
<feature type="domain" description="UDP-glucose/GDP-mannose dehydrogenase C-terminal" evidence="12">
    <location>
        <begin position="313"/>
        <end position="421"/>
    </location>
</feature>
<dbReference type="SUPFAM" id="SSF51735">
    <property type="entry name" value="NAD(P)-binding Rossmann-fold domains"/>
    <property type="match status" value="1"/>
</dbReference>
<dbReference type="EMBL" id="CP012333">
    <property type="protein sequence ID" value="AKV02735.1"/>
    <property type="molecule type" value="Genomic_DNA"/>
</dbReference>
<feature type="binding site" evidence="11">
    <location>
        <position position="86"/>
    </location>
    <ligand>
        <name>NAD(+)</name>
        <dbReference type="ChEBI" id="CHEBI:57540"/>
    </ligand>
</feature>
<dbReference type="PANTHER" id="PTHR43750">
    <property type="entry name" value="UDP-GLUCOSE 6-DEHYDROGENASE TUAD"/>
    <property type="match status" value="1"/>
</dbReference>
<evidence type="ECO:0000313" key="13">
    <source>
        <dbReference type="EMBL" id="AKV02735.1"/>
    </source>
</evidence>
<evidence type="ECO:0000256" key="6">
    <source>
        <dbReference type="ARBA" id="ARBA00023027"/>
    </source>
</evidence>
<dbReference type="InterPro" id="IPR028357">
    <property type="entry name" value="UDPglc_DH_bac"/>
</dbReference>
<feature type="binding site" evidence="10">
    <location>
        <begin position="149"/>
        <end position="152"/>
    </location>
    <ligand>
        <name>substrate</name>
    </ligand>
</feature>
<dbReference type="GO" id="GO:0051287">
    <property type="term" value="F:NAD binding"/>
    <property type="evidence" value="ECO:0007669"/>
    <property type="project" value="InterPro"/>
</dbReference>
<dbReference type="Pfam" id="PF03720">
    <property type="entry name" value="UDPG_MGDP_dh_C"/>
    <property type="match status" value="1"/>
</dbReference>
<feature type="binding site" evidence="11">
    <location>
        <position position="121"/>
    </location>
    <ligand>
        <name>NAD(+)</name>
        <dbReference type="ChEBI" id="CHEBI:57540"/>
    </ligand>
</feature>
<feature type="binding site" evidence="10">
    <location>
        <position position="320"/>
    </location>
    <ligand>
        <name>substrate</name>
    </ligand>
</feature>
<comment type="similarity">
    <text evidence="2 8">Belongs to the UDP-glucose/GDP-mannose dehydrogenase family.</text>
</comment>
<keyword evidence="14" id="KW-1185">Reference proteome</keyword>
<name>A0A0K1QBF8_9BACT</name>
<evidence type="ECO:0000256" key="9">
    <source>
        <dbReference type="PIRSR" id="PIRSR500134-1"/>
    </source>
</evidence>
<organism evidence="13 14">
    <name type="scientific">Labilithrix luteola</name>
    <dbReference type="NCBI Taxonomy" id="1391654"/>
    <lineage>
        <taxon>Bacteria</taxon>
        <taxon>Pseudomonadati</taxon>
        <taxon>Myxococcota</taxon>
        <taxon>Polyangia</taxon>
        <taxon>Polyangiales</taxon>
        <taxon>Labilitrichaceae</taxon>
        <taxon>Labilithrix</taxon>
    </lineage>
</organism>
<feature type="binding site" evidence="10">
    <location>
        <position position="204"/>
    </location>
    <ligand>
        <name>substrate</name>
    </ligand>
</feature>
<protein>
    <recommendedName>
        <fullName evidence="4 8">UDP-glucose 6-dehydrogenase</fullName>
        <ecNumber evidence="3 8">1.1.1.22</ecNumber>
    </recommendedName>
</protein>
<feature type="binding site" evidence="11">
    <location>
        <position position="263"/>
    </location>
    <ligand>
        <name>NAD(+)</name>
        <dbReference type="ChEBI" id="CHEBI:57540"/>
    </ligand>
</feature>
<evidence type="ECO:0000256" key="11">
    <source>
        <dbReference type="PIRSR" id="PIRSR500134-3"/>
    </source>
</evidence>
<feature type="binding site" evidence="10">
    <location>
        <begin position="249"/>
        <end position="253"/>
    </location>
    <ligand>
        <name>substrate</name>
    </ligand>
</feature>
<dbReference type="UniPathway" id="UPA00038">
    <property type="reaction ID" value="UER00491"/>
</dbReference>
<dbReference type="PATRIC" id="fig|1391654.3.peg.9522"/>
<evidence type="ECO:0000259" key="12">
    <source>
        <dbReference type="SMART" id="SM00984"/>
    </source>
</evidence>
<gene>
    <name evidence="13" type="ORF">AKJ09_09398</name>
</gene>
<feature type="binding site" evidence="11">
    <location>
        <position position="152"/>
    </location>
    <ligand>
        <name>NAD(+)</name>
        <dbReference type="ChEBI" id="CHEBI:57540"/>
    </ligand>
</feature>
<dbReference type="GO" id="GO:0003979">
    <property type="term" value="F:UDP-glucose 6-dehydrogenase activity"/>
    <property type="evidence" value="ECO:0007669"/>
    <property type="project" value="UniProtKB-EC"/>
</dbReference>
<dbReference type="Proteomes" id="UP000064967">
    <property type="component" value="Chromosome"/>
</dbReference>
<feature type="binding site" evidence="11">
    <location>
        <position position="35"/>
    </location>
    <ligand>
        <name>NAD(+)</name>
        <dbReference type="ChEBI" id="CHEBI:57540"/>
    </ligand>
</feature>
<dbReference type="STRING" id="1391654.AKJ09_09398"/>
<dbReference type="Gene3D" id="1.20.5.100">
    <property type="entry name" value="Cytochrome c1, transmembrane anchor, C-terminal"/>
    <property type="match status" value="1"/>
</dbReference>
<evidence type="ECO:0000256" key="4">
    <source>
        <dbReference type="ARBA" id="ARBA00015132"/>
    </source>
</evidence>
<dbReference type="GO" id="GO:0000271">
    <property type="term" value="P:polysaccharide biosynthetic process"/>
    <property type="evidence" value="ECO:0007669"/>
    <property type="project" value="InterPro"/>
</dbReference>
<sequence>MRLVVFGAGYVGLVTGTGLSDLGHEVLLYDIDPDRIAKLNDGRVPIYEPGLGDLIHRNQRGGRLHFATEIPASFADADAYFIAVGTPPGPDGAADLSAVMAVADTIAKVATRKAVVVVKSTVPVGTCDAVQARLAGAKVSLEVVSNPEFLKEGDAVSDFFKPDRVVVGARSDEARQMLRELYAPLQLSGERLVMTDPRSSELIKYASNTMLAIRISFMNELSRLCHATGADIHAVRLGVGTDSRIGKKFLYAGPGYGGSCFPKDVQALAALGRENGVQLKVAEAAHQANEDQAVFLAQLVDKALEGVMGKQITLWGLAFKPETDDVRESPAVKLASALIERGATVIGHDPEAGPNFTKVFGSKVAVKERDYDALDGSHALILLTEWRSYRAPNFAEIKRRLKASADGMPPVLVDARNIWRPSEVQRAGLRYQGIGVSLHRAADRPSQVLV</sequence>
<dbReference type="PIRSF" id="PIRSF000124">
    <property type="entry name" value="UDPglc_GDPman_dh"/>
    <property type="match status" value="1"/>
</dbReference>
<dbReference type="Pfam" id="PF00984">
    <property type="entry name" value="UDPG_MGDP_dh"/>
    <property type="match status" value="1"/>
</dbReference>
<dbReference type="InterPro" id="IPR036220">
    <property type="entry name" value="UDP-Glc/GDP-Man_DH_C_sf"/>
</dbReference>
<dbReference type="InterPro" id="IPR008927">
    <property type="entry name" value="6-PGluconate_DH-like_C_sf"/>
</dbReference>
<feature type="binding site" evidence="11">
    <location>
        <position position="30"/>
    </location>
    <ligand>
        <name>NAD(+)</name>
        <dbReference type="ChEBI" id="CHEBI:57540"/>
    </ligand>
</feature>
<evidence type="ECO:0000256" key="7">
    <source>
        <dbReference type="ARBA" id="ARBA00047473"/>
    </source>
</evidence>
<dbReference type="InterPro" id="IPR036291">
    <property type="entry name" value="NAD(P)-bd_dom_sf"/>
</dbReference>
<evidence type="ECO:0000256" key="10">
    <source>
        <dbReference type="PIRSR" id="PIRSR500134-2"/>
    </source>
</evidence>
<reference evidence="13 14" key="1">
    <citation type="submission" date="2015-08" db="EMBL/GenBank/DDBJ databases">
        <authorList>
            <person name="Babu N.S."/>
            <person name="Beckwith C.J."/>
            <person name="Beseler K.G."/>
            <person name="Brison A."/>
            <person name="Carone J.V."/>
            <person name="Caskin T.P."/>
            <person name="Diamond M."/>
            <person name="Durham M.E."/>
            <person name="Foxe J.M."/>
            <person name="Go M."/>
            <person name="Henderson B.A."/>
            <person name="Jones I.B."/>
            <person name="McGettigan J.A."/>
            <person name="Micheletti S.J."/>
            <person name="Nasrallah M.E."/>
            <person name="Ortiz D."/>
            <person name="Piller C.R."/>
            <person name="Privatt S.R."/>
            <person name="Schneider S.L."/>
            <person name="Sharp S."/>
            <person name="Smith T.C."/>
            <person name="Stanton J.D."/>
            <person name="Ullery H.E."/>
            <person name="Wilson R.J."/>
            <person name="Serrano M.G."/>
            <person name="Buck G."/>
            <person name="Lee V."/>
            <person name="Wang Y."/>
            <person name="Carvalho R."/>
            <person name="Voegtly L."/>
            <person name="Shi R."/>
            <person name="Duckworth R."/>
            <person name="Johnson A."/>
            <person name="Loviza R."/>
            <person name="Walstead R."/>
            <person name="Shah Z."/>
            <person name="Kiflezghi M."/>
            <person name="Wade K."/>
            <person name="Ball S.L."/>
            <person name="Bradley K.W."/>
            <person name="Asai D.J."/>
            <person name="Bowman C.A."/>
            <person name="Russell D.A."/>
            <person name="Pope W.H."/>
            <person name="Jacobs-Sera D."/>
            <person name="Hendrix R.W."/>
            <person name="Hatfull G.F."/>
        </authorList>
    </citation>
    <scope>NUCLEOTIDE SEQUENCE [LARGE SCALE GENOMIC DNA]</scope>
    <source>
        <strain evidence="13 14">DSM 27648</strain>
    </source>
</reference>
<keyword evidence="5 8" id="KW-0560">Oxidoreductase</keyword>
<dbReference type="Pfam" id="PF03721">
    <property type="entry name" value="UDPG_MGDP_dh_N"/>
    <property type="match status" value="1"/>
</dbReference>
<dbReference type="InterPro" id="IPR001732">
    <property type="entry name" value="UDP-Glc/GDP-Man_DH_N"/>
</dbReference>
<dbReference type="SUPFAM" id="SSF52413">
    <property type="entry name" value="UDP-glucose/GDP-mannose dehydrogenase C-terminal domain"/>
    <property type="match status" value="1"/>
</dbReference>
<dbReference type="RefSeq" id="WP_146653607.1">
    <property type="nucleotide sequence ID" value="NZ_CP012333.1"/>
</dbReference>
<feature type="binding site" evidence="11">
    <location>
        <position position="327"/>
    </location>
    <ligand>
        <name>NAD(+)</name>
        <dbReference type="ChEBI" id="CHEBI:57540"/>
    </ligand>
</feature>
<dbReference type="PANTHER" id="PTHR43750:SF3">
    <property type="entry name" value="UDP-GLUCOSE 6-DEHYDROGENASE TUAD"/>
    <property type="match status" value="1"/>
</dbReference>
<dbReference type="SMART" id="SM00984">
    <property type="entry name" value="UDPG_MGDP_dh_C"/>
    <property type="match status" value="1"/>
</dbReference>
<feature type="binding site" evidence="10">
    <location>
        <position position="257"/>
    </location>
    <ligand>
        <name>substrate</name>
    </ligand>
</feature>
<evidence type="ECO:0000256" key="2">
    <source>
        <dbReference type="ARBA" id="ARBA00006601"/>
    </source>
</evidence>
<dbReference type="InterPro" id="IPR014026">
    <property type="entry name" value="UDP-Glc/GDP-Man_DH_dimer"/>
</dbReference>
<feature type="active site" description="Nucleophile" evidence="9">
    <location>
        <position position="260"/>
    </location>
</feature>
<comment type="pathway">
    <text evidence="1">Nucleotide-sugar biosynthesis; UDP-alpha-D-glucuronate biosynthesis; UDP-alpha-D-glucuronate from UDP-alpha-D-glucose: step 1/1.</text>
</comment>
<dbReference type="GO" id="GO:0006065">
    <property type="term" value="P:UDP-glucuronate biosynthetic process"/>
    <property type="evidence" value="ECO:0007669"/>
    <property type="project" value="UniProtKB-UniPathway"/>
</dbReference>
<dbReference type="NCBIfam" id="TIGR03026">
    <property type="entry name" value="NDP-sugDHase"/>
    <property type="match status" value="1"/>
</dbReference>